<dbReference type="PROSITE" id="PS50110">
    <property type="entry name" value="RESPONSE_REGULATORY"/>
    <property type="match status" value="1"/>
</dbReference>
<dbReference type="Pfam" id="PF00072">
    <property type="entry name" value="Response_reg"/>
    <property type="match status" value="1"/>
</dbReference>
<feature type="domain" description="Response regulatory" evidence="2">
    <location>
        <begin position="5"/>
        <end position="128"/>
    </location>
</feature>
<dbReference type="AlphaFoldDB" id="A0A0C1FCG9"/>
<accession>A0A0C1FCG9</accession>
<dbReference type="InterPro" id="IPR011006">
    <property type="entry name" value="CheY-like_superfamily"/>
</dbReference>
<evidence type="ECO:0000256" key="1">
    <source>
        <dbReference type="PROSITE-ProRule" id="PRU00169"/>
    </source>
</evidence>
<feature type="modified residue" description="4-aspartylphosphate" evidence="1">
    <location>
        <position position="61"/>
    </location>
</feature>
<keyword evidence="4" id="KW-1185">Reference proteome</keyword>
<dbReference type="PANTHER" id="PTHR44520">
    <property type="entry name" value="RESPONSE REGULATOR RCP1-RELATED"/>
    <property type="match status" value="1"/>
</dbReference>
<name>A0A0C1FCG9_9SPHI</name>
<gene>
    <name evidence="3" type="ORF">OC25_25030</name>
</gene>
<proteinExistence type="predicted"/>
<dbReference type="RefSeq" id="WP_039482706.1">
    <property type="nucleotide sequence ID" value="NZ_JSYN01000042.1"/>
</dbReference>
<dbReference type="OrthoDB" id="9789181at2"/>
<dbReference type="GO" id="GO:0000160">
    <property type="term" value="P:phosphorelay signal transduction system"/>
    <property type="evidence" value="ECO:0007669"/>
    <property type="project" value="InterPro"/>
</dbReference>
<dbReference type="EMBL" id="JSYN01000042">
    <property type="protein sequence ID" value="KIA89538.1"/>
    <property type="molecule type" value="Genomic_DNA"/>
</dbReference>
<dbReference type="Proteomes" id="UP000031246">
    <property type="component" value="Unassembled WGS sequence"/>
</dbReference>
<evidence type="ECO:0000259" key="2">
    <source>
        <dbReference type="PROSITE" id="PS50110"/>
    </source>
</evidence>
<dbReference type="InterPro" id="IPR001789">
    <property type="entry name" value="Sig_transdc_resp-reg_receiver"/>
</dbReference>
<organism evidence="3 4">
    <name type="scientific">Pedobacter kyungheensis</name>
    <dbReference type="NCBI Taxonomy" id="1069985"/>
    <lineage>
        <taxon>Bacteria</taxon>
        <taxon>Pseudomonadati</taxon>
        <taxon>Bacteroidota</taxon>
        <taxon>Sphingobacteriia</taxon>
        <taxon>Sphingobacteriales</taxon>
        <taxon>Sphingobacteriaceae</taxon>
        <taxon>Pedobacter</taxon>
    </lineage>
</organism>
<dbReference type="InterPro" id="IPR052893">
    <property type="entry name" value="TCS_response_regulator"/>
</dbReference>
<sequence length="139" mass="15774">MKTPDIFYVEDDIDYAFFMQSAVQEVKDTLNLTIVEDGSEALLKLQHFVDSKIKPKLILLDLNLPGLSGLDLLKFIRDIPYLKSIPVILFSTSDNPEDVKAAAEFGANAYLTKPSGYDNLVKCVHSVHDFWFNQHLRLN</sequence>
<reference evidence="3 4" key="1">
    <citation type="submission" date="2014-10" db="EMBL/GenBank/DDBJ databases">
        <title>Pedobacter Kyungheensis.</title>
        <authorList>
            <person name="Anderson B.M."/>
            <person name="Newman J.D."/>
        </authorList>
    </citation>
    <scope>NUCLEOTIDE SEQUENCE [LARGE SCALE GENOMIC DNA]</scope>
    <source>
        <strain evidence="3 4">KACC 16221</strain>
    </source>
</reference>
<dbReference type="SMART" id="SM00448">
    <property type="entry name" value="REC"/>
    <property type="match status" value="1"/>
</dbReference>
<dbReference type="PANTHER" id="PTHR44520:SF2">
    <property type="entry name" value="RESPONSE REGULATOR RCP1"/>
    <property type="match status" value="1"/>
</dbReference>
<dbReference type="Gene3D" id="3.40.50.2300">
    <property type="match status" value="1"/>
</dbReference>
<comment type="caution">
    <text evidence="3">The sequence shown here is derived from an EMBL/GenBank/DDBJ whole genome shotgun (WGS) entry which is preliminary data.</text>
</comment>
<protein>
    <submittedName>
        <fullName evidence="3">Response regulator</fullName>
    </submittedName>
</protein>
<evidence type="ECO:0000313" key="3">
    <source>
        <dbReference type="EMBL" id="KIA89538.1"/>
    </source>
</evidence>
<dbReference type="SUPFAM" id="SSF52172">
    <property type="entry name" value="CheY-like"/>
    <property type="match status" value="1"/>
</dbReference>
<keyword evidence="1" id="KW-0597">Phosphoprotein</keyword>
<evidence type="ECO:0000313" key="4">
    <source>
        <dbReference type="Proteomes" id="UP000031246"/>
    </source>
</evidence>
<dbReference type="CDD" id="cd17557">
    <property type="entry name" value="REC_Rcp-like"/>
    <property type="match status" value="1"/>
</dbReference>